<evidence type="ECO:0000313" key="3">
    <source>
        <dbReference type="Proteomes" id="UP000006732"/>
    </source>
</evidence>
<gene>
    <name evidence="2" type="ordered locus">Ppro_2680</name>
</gene>
<dbReference type="STRING" id="338966.Ppro_2680"/>
<dbReference type="Proteomes" id="UP000006732">
    <property type="component" value="Chromosome"/>
</dbReference>
<dbReference type="HOGENOM" id="CLU_2274707_0_0_7"/>
<dbReference type="AlphaFoldDB" id="A1ASG3"/>
<dbReference type="EMBL" id="CP000482">
    <property type="protein sequence ID" value="ABL00284.1"/>
    <property type="molecule type" value="Genomic_DNA"/>
</dbReference>
<accession>A1ASG3</accession>
<reference evidence="2 3" key="1">
    <citation type="submission" date="2006-10" db="EMBL/GenBank/DDBJ databases">
        <title>Complete sequence of chromosome of Pelobacter propionicus DSM 2379.</title>
        <authorList>
            <consortium name="US DOE Joint Genome Institute"/>
            <person name="Copeland A."/>
            <person name="Lucas S."/>
            <person name="Lapidus A."/>
            <person name="Barry K."/>
            <person name="Detter J.C."/>
            <person name="Glavina del Rio T."/>
            <person name="Hammon N."/>
            <person name="Israni S."/>
            <person name="Dalin E."/>
            <person name="Tice H."/>
            <person name="Pitluck S."/>
            <person name="Saunders E."/>
            <person name="Brettin T."/>
            <person name="Bruce D."/>
            <person name="Han C."/>
            <person name="Tapia R."/>
            <person name="Schmutz J."/>
            <person name="Larimer F."/>
            <person name="Land M."/>
            <person name="Hauser L."/>
            <person name="Kyrpides N."/>
            <person name="Kim E."/>
            <person name="Lovley D."/>
            <person name="Richardson P."/>
        </authorList>
    </citation>
    <scope>NUCLEOTIDE SEQUENCE [LARGE SCALE GENOMIC DNA]</scope>
    <source>
        <strain evidence="3">DSM 2379 / NBRC 103807 / OttBd1</strain>
    </source>
</reference>
<organism evidence="2 3">
    <name type="scientific">Pelobacter propionicus (strain DSM 2379 / NBRC 103807 / OttBd1)</name>
    <dbReference type="NCBI Taxonomy" id="338966"/>
    <lineage>
        <taxon>Bacteria</taxon>
        <taxon>Pseudomonadati</taxon>
        <taxon>Thermodesulfobacteriota</taxon>
        <taxon>Desulfuromonadia</taxon>
        <taxon>Desulfuromonadales</taxon>
        <taxon>Desulfuromonadaceae</taxon>
        <taxon>Pelobacter</taxon>
    </lineage>
</organism>
<keyword evidence="3" id="KW-1185">Reference proteome</keyword>
<name>A1ASG3_PELPD</name>
<sequence>MFSSLRCFIPELLFMHVMTEYNRMSTSLQKHHIQFSPECCTAINSKSFFHESYRHGKTMKKLLANTAHHDSKEHHSKPHLKYDPALNPAPAPDLGPLFSTLS</sequence>
<protein>
    <submittedName>
        <fullName evidence="2">Uncharacterized protein</fullName>
    </submittedName>
</protein>
<evidence type="ECO:0000256" key="1">
    <source>
        <dbReference type="SAM" id="MobiDB-lite"/>
    </source>
</evidence>
<proteinExistence type="predicted"/>
<feature type="region of interest" description="Disordered" evidence="1">
    <location>
        <begin position="65"/>
        <end position="102"/>
    </location>
</feature>
<evidence type="ECO:0000313" key="2">
    <source>
        <dbReference type="EMBL" id="ABL00284.1"/>
    </source>
</evidence>
<dbReference type="KEGG" id="ppd:Ppro_2680"/>